<dbReference type="GO" id="GO:0016301">
    <property type="term" value="F:kinase activity"/>
    <property type="evidence" value="ECO:0007669"/>
    <property type="project" value="UniProtKB-KW"/>
</dbReference>
<sequence length="492" mass="54868">MTYEKGYLVFDIGTGNARVAIVGVSGKVHRIEREDIEYITEPLYPDSRYFSPQVLWEQMSGLAKRALVHSKAIDIIGITSTSQRQGIVLIDKKGTSFLGLPNIDNRGREWEEEIELKEEVYRCTGRLPTALFSALKLYGLKQRQPSLWKQVSQFTSISDWITYKLTGTLTYEPSQATETLLFDVNQNIWSEELCGIFGFSPSILPRLVRAGTAIGEVDAQLSNEWGLSGSVPVIAGGGDTQLAVKSTDAIPEDIVIVSGTTTPIIKIIQDIQEDGQKQAWLNCHTDKGQWLVETNPGITGMNYQKLKTIFYPNEGYDVIEKEISLLSQEDRVCVSALGSYLSTEKNALTKGGFIFDAPLSSQLSRAHFVRAALKEIAYSIKWNYDILTEVSATSRDYVWACGGGFQSDALTQYIANLLQKKVYVKEGFSQASVIGAAVICNQALGIKDSFSNMVKVIEPTDFQEETDLYEEWKKTQRFFSDLSLSSEKRVLV</sequence>
<dbReference type="InterPro" id="IPR018484">
    <property type="entry name" value="FGGY_N"/>
</dbReference>
<dbReference type="Pfam" id="PF02782">
    <property type="entry name" value="FGGY_C"/>
    <property type="match status" value="1"/>
</dbReference>
<name>A0ABM5LXD4_BACA1</name>
<evidence type="ECO:0000259" key="5">
    <source>
        <dbReference type="Pfam" id="PF02782"/>
    </source>
</evidence>
<dbReference type="CDD" id="cd07798">
    <property type="entry name" value="ASKHA_NBD_FGGY_YoaC-like"/>
    <property type="match status" value="1"/>
</dbReference>
<dbReference type="Proteomes" id="UP000006867">
    <property type="component" value="Chromosome"/>
</dbReference>
<dbReference type="RefSeq" id="WP_003325836.1">
    <property type="nucleotide sequence ID" value="NC_014639.1"/>
</dbReference>
<evidence type="ECO:0000256" key="3">
    <source>
        <dbReference type="ARBA" id="ARBA00022777"/>
    </source>
</evidence>
<dbReference type="InterPro" id="IPR043129">
    <property type="entry name" value="ATPase_NBD"/>
</dbReference>
<dbReference type="PANTHER" id="PTHR43095">
    <property type="entry name" value="SUGAR KINASE"/>
    <property type="match status" value="1"/>
</dbReference>
<feature type="domain" description="Carbohydrate kinase FGGY N-terminal" evidence="4">
    <location>
        <begin position="7"/>
        <end position="244"/>
    </location>
</feature>
<organism evidence="6 7">
    <name type="scientific">Bacillus atrophaeus (strain 1942)</name>
    <dbReference type="NCBI Taxonomy" id="720555"/>
    <lineage>
        <taxon>Bacteria</taxon>
        <taxon>Bacillati</taxon>
        <taxon>Bacillota</taxon>
        <taxon>Bacilli</taxon>
        <taxon>Bacillales</taxon>
        <taxon>Bacillaceae</taxon>
        <taxon>Bacillus</taxon>
    </lineage>
</organism>
<dbReference type="InterPro" id="IPR018485">
    <property type="entry name" value="FGGY_C"/>
</dbReference>
<accession>A0ABM5LXD4</accession>
<evidence type="ECO:0000256" key="1">
    <source>
        <dbReference type="ARBA" id="ARBA00009156"/>
    </source>
</evidence>
<gene>
    <name evidence="6" type="ordered locus">BATR1942_08155</name>
</gene>
<dbReference type="InterPro" id="IPR000577">
    <property type="entry name" value="Carb_kinase_FGGY"/>
</dbReference>
<dbReference type="Pfam" id="PF00370">
    <property type="entry name" value="FGGY_N"/>
    <property type="match status" value="1"/>
</dbReference>
<dbReference type="PANTHER" id="PTHR43095:SF2">
    <property type="entry name" value="GLUCONOKINASE"/>
    <property type="match status" value="1"/>
</dbReference>
<dbReference type="Gene3D" id="3.30.420.40">
    <property type="match status" value="2"/>
</dbReference>
<evidence type="ECO:0000256" key="2">
    <source>
        <dbReference type="ARBA" id="ARBA00022679"/>
    </source>
</evidence>
<protein>
    <submittedName>
        <fullName evidence="6">Hydroxylated metabolite kinase</fullName>
    </submittedName>
</protein>
<dbReference type="EMBL" id="CP002207">
    <property type="protein sequence ID" value="ADP32566.1"/>
    <property type="molecule type" value="Genomic_DNA"/>
</dbReference>
<dbReference type="PIRSF" id="PIRSF000538">
    <property type="entry name" value="GlpK"/>
    <property type="match status" value="1"/>
</dbReference>
<keyword evidence="7" id="KW-1185">Reference proteome</keyword>
<dbReference type="SUPFAM" id="SSF53067">
    <property type="entry name" value="Actin-like ATPase domain"/>
    <property type="match status" value="2"/>
</dbReference>
<keyword evidence="3 6" id="KW-0418">Kinase</keyword>
<feature type="domain" description="Carbohydrate kinase FGGY C-terminal" evidence="5">
    <location>
        <begin position="353"/>
        <end position="442"/>
    </location>
</feature>
<proteinExistence type="inferred from homology"/>
<evidence type="ECO:0000313" key="6">
    <source>
        <dbReference type="EMBL" id="ADP32566.1"/>
    </source>
</evidence>
<keyword evidence="2" id="KW-0808">Transferase</keyword>
<dbReference type="InterPro" id="IPR050406">
    <property type="entry name" value="FGGY_Carb_Kinase"/>
</dbReference>
<comment type="similarity">
    <text evidence="1">Belongs to the FGGY kinase family.</text>
</comment>
<reference evidence="6 7" key="1">
    <citation type="journal article" date="2011" name="Front. Microbiol.">
        <title>Genomic signatures of strain selection and enhancement in Bacillus atrophaeus var. globigii, a historical biowarfare simulant.</title>
        <authorList>
            <person name="Gibbons H.S."/>
            <person name="Broomall S.M."/>
            <person name="McNew L.A."/>
            <person name="Daligault H."/>
            <person name="Chapman C."/>
            <person name="Bruce D."/>
            <person name="Karavis M."/>
            <person name="Krepps M."/>
            <person name="McGregor P.A."/>
            <person name="Hong C."/>
            <person name="Park K.H."/>
            <person name="Akmal A."/>
            <person name="Feldman A."/>
            <person name="Lin J.S."/>
            <person name="Chang W.E."/>
            <person name="Higgs B.W."/>
            <person name="Demirev P."/>
            <person name="Lindquist J."/>
            <person name="Liem A."/>
            <person name="Fochler E."/>
            <person name="Read T.D."/>
            <person name="Tapia R."/>
            <person name="Johnson S."/>
            <person name="Bishop-Lilly K.A."/>
            <person name="Detter C."/>
            <person name="Han C."/>
            <person name="Sozhamannan S."/>
            <person name="Rosenzweig C.N."/>
            <person name="Skowronski E.W."/>
        </authorList>
    </citation>
    <scope>NUCLEOTIDE SEQUENCE [LARGE SCALE GENOMIC DNA]</scope>
    <source>
        <strain evidence="6 7">1942</strain>
    </source>
</reference>
<evidence type="ECO:0000313" key="7">
    <source>
        <dbReference type="Proteomes" id="UP000006867"/>
    </source>
</evidence>
<evidence type="ECO:0000259" key="4">
    <source>
        <dbReference type="Pfam" id="PF00370"/>
    </source>
</evidence>